<reference evidence="8" key="1">
    <citation type="submission" date="2020-10" db="EMBL/GenBank/DDBJ databases">
        <authorList>
            <person name="Gilroy R."/>
        </authorList>
    </citation>
    <scope>NUCLEOTIDE SEQUENCE</scope>
    <source>
        <strain evidence="8">4920</strain>
    </source>
</reference>
<evidence type="ECO:0000313" key="9">
    <source>
        <dbReference type="Proteomes" id="UP000886743"/>
    </source>
</evidence>
<keyword evidence="3 6" id="KW-0812">Transmembrane</keyword>
<evidence type="ECO:0000256" key="5">
    <source>
        <dbReference type="ARBA" id="ARBA00023136"/>
    </source>
</evidence>
<evidence type="ECO:0000256" key="3">
    <source>
        <dbReference type="ARBA" id="ARBA00022692"/>
    </source>
</evidence>
<sequence>MTWKNSKNLKDMVVQLIKFCGVGVINTAVDFGLFQLLIMIGPEESAFPQYKYIAQTISYVLAVLCSYLLNRHFTFKAGGQKAVASAIKMYIQSGIV</sequence>
<comment type="similarity">
    <text evidence="2">Belongs to the GtrA family.</text>
</comment>
<keyword evidence="5 6" id="KW-0472">Membrane</keyword>
<gene>
    <name evidence="8" type="ORF">IAC74_04000</name>
</gene>
<proteinExistence type="inferred from homology"/>
<comment type="caution">
    <text evidence="8">The sequence shown here is derived from an EMBL/GenBank/DDBJ whole genome shotgun (WGS) entry which is preliminary data.</text>
</comment>
<dbReference type="PANTHER" id="PTHR38459">
    <property type="entry name" value="PROPHAGE BACTOPRENOL-LINKED GLUCOSE TRANSLOCASE HOMOLOG"/>
    <property type="match status" value="1"/>
</dbReference>
<reference evidence="8" key="2">
    <citation type="journal article" date="2021" name="PeerJ">
        <title>Extensive microbial diversity within the chicken gut microbiome revealed by metagenomics and culture.</title>
        <authorList>
            <person name="Gilroy R."/>
            <person name="Ravi A."/>
            <person name="Getino M."/>
            <person name="Pursley I."/>
            <person name="Horton D.L."/>
            <person name="Alikhan N.F."/>
            <person name="Baker D."/>
            <person name="Gharbi K."/>
            <person name="Hall N."/>
            <person name="Watson M."/>
            <person name="Adriaenssens E.M."/>
            <person name="Foster-Nyarko E."/>
            <person name="Jarju S."/>
            <person name="Secka A."/>
            <person name="Antonio M."/>
            <person name="Oren A."/>
            <person name="Chaudhuri R.R."/>
            <person name="La Ragione R."/>
            <person name="Hildebrand F."/>
            <person name="Pallen M.J."/>
        </authorList>
    </citation>
    <scope>NUCLEOTIDE SEQUENCE</scope>
    <source>
        <strain evidence="8">4920</strain>
    </source>
</reference>
<dbReference type="InterPro" id="IPR007267">
    <property type="entry name" value="GtrA_DPMS_TM"/>
</dbReference>
<evidence type="ECO:0000256" key="1">
    <source>
        <dbReference type="ARBA" id="ARBA00004141"/>
    </source>
</evidence>
<feature type="transmembrane region" description="Helical" evidence="6">
    <location>
        <begin position="52"/>
        <end position="69"/>
    </location>
</feature>
<evidence type="ECO:0000259" key="7">
    <source>
        <dbReference type="Pfam" id="PF04138"/>
    </source>
</evidence>
<keyword evidence="4 6" id="KW-1133">Transmembrane helix</keyword>
<dbReference type="AlphaFoldDB" id="A0A9D1NGI7"/>
<accession>A0A9D1NGI7</accession>
<evidence type="ECO:0000256" key="2">
    <source>
        <dbReference type="ARBA" id="ARBA00009399"/>
    </source>
</evidence>
<feature type="transmembrane region" description="Helical" evidence="6">
    <location>
        <begin position="12"/>
        <end position="40"/>
    </location>
</feature>
<comment type="subcellular location">
    <subcellularLocation>
        <location evidence="1">Membrane</location>
        <topology evidence="1">Multi-pass membrane protein</topology>
    </subcellularLocation>
</comment>
<dbReference type="InterPro" id="IPR051401">
    <property type="entry name" value="GtrA_CellWall_Glycosyl"/>
</dbReference>
<name>A0A9D1NGI7_9FIRM</name>
<organism evidence="8 9">
    <name type="scientific">Candidatus Aphodoplasma excrementigallinarum</name>
    <dbReference type="NCBI Taxonomy" id="2840673"/>
    <lineage>
        <taxon>Bacteria</taxon>
        <taxon>Bacillati</taxon>
        <taxon>Bacillota</taxon>
        <taxon>Clostridia</taxon>
        <taxon>Eubacteriales</taxon>
        <taxon>Candidatus Aphodoplasma</taxon>
    </lineage>
</organism>
<dbReference type="Proteomes" id="UP000886743">
    <property type="component" value="Unassembled WGS sequence"/>
</dbReference>
<evidence type="ECO:0000313" key="8">
    <source>
        <dbReference type="EMBL" id="HIV02713.1"/>
    </source>
</evidence>
<dbReference type="GO" id="GO:0005886">
    <property type="term" value="C:plasma membrane"/>
    <property type="evidence" value="ECO:0007669"/>
    <property type="project" value="TreeGrafter"/>
</dbReference>
<feature type="domain" description="GtrA/DPMS transmembrane" evidence="7">
    <location>
        <begin position="18"/>
        <end position="90"/>
    </location>
</feature>
<dbReference type="EMBL" id="DVOF01000118">
    <property type="protein sequence ID" value="HIV02713.1"/>
    <property type="molecule type" value="Genomic_DNA"/>
</dbReference>
<feature type="non-terminal residue" evidence="8">
    <location>
        <position position="96"/>
    </location>
</feature>
<protein>
    <submittedName>
        <fullName evidence="8">GtrA family protein</fullName>
    </submittedName>
</protein>
<dbReference type="PANTHER" id="PTHR38459:SF1">
    <property type="entry name" value="PROPHAGE BACTOPRENOL-LINKED GLUCOSE TRANSLOCASE HOMOLOG"/>
    <property type="match status" value="1"/>
</dbReference>
<evidence type="ECO:0000256" key="4">
    <source>
        <dbReference type="ARBA" id="ARBA00022989"/>
    </source>
</evidence>
<evidence type="ECO:0000256" key="6">
    <source>
        <dbReference type="SAM" id="Phobius"/>
    </source>
</evidence>
<dbReference type="GO" id="GO:0000271">
    <property type="term" value="P:polysaccharide biosynthetic process"/>
    <property type="evidence" value="ECO:0007669"/>
    <property type="project" value="InterPro"/>
</dbReference>
<dbReference type="Pfam" id="PF04138">
    <property type="entry name" value="GtrA_DPMS_TM"/>
    <property type="match status" value="1"/>
</dbReference>